<dbReference type="Gene3D" id="3.30.420.10">
    <property type="entry name" value="Ribonuclease H-like superfamily/Ribonuclease H"/>
    <property type="match status" value="1"/>
</dbReference>
<evidence type="ECO:0000256" key="10">
    <source>
        <dbReference type="ARBA" id="ARBA00022884"/>
    </source>
</evidence>
<feature type="compositionally biased region" description="Low complexity" evidence="19">
    <location>
        <begin position="1"/>
        <end position="17"/>
    </location>
</feature>
<keyword evidence="15" id="KW-0233">DNA recombination</keyword>
<keyword evidence="9" id="KW-0460">Magnesium</keyword>
<evidence type="ECO:0000256" key="7">
    <source>
        <dbReference type="ARBA" id="ARBA00022759"/>
    </source>
</evidence>
<evidence type="ECO:0000313" key="23">
    <source>
        <dbReference type="Proteomes" id="UP001151760"/>
    </source>
</evidence>
<evidence type="ECO:0000256" key="8">
    <source>
        <dbReference type="ARBA" id="ARBA00022801"/>
    </source>
</evidence>
<feature type="domain" description="CCHC-type" evidence="20">
    <location>
        <begin position="849"/>
        <end position="864"/>
    </location>
</feature>
<keyword evidence="14" id="KW-0238">DNA-binding</keyword>
<dbReference type="InterPro" id="IPR041577">
    <property type="entry name" value="RT_RNaseH_2"/>
</dbReference>
<dbReference type="InterPro" id="IPR043502">
    <property type="entry name" value="DNA/RNA_pol_sf"/>
</dbReference>
<dbReference type="Pfam" id="PF24626">
    <property type="entry name" value="SH3_Tf2-1"/>
    <property type="match status" value="1"/>
</dbReference>
<dbReference type="PROSITE" id="PS50158">
    <property type="entry name" value="ZF_CCHC"/>
    <property type="match status" value="2"/>
</dbReference>
<proteinExistence type="predicted"/>
<evidence type="ECO:0000256" key="16">
    <source>
        <dbReference type="ARBA" id="ARBA00023268"/>
    </source>
</evidence>
<evidence type="ECO:0000256" key="2">
    <source>
        <dbReference type="ARBA" id="ARBA00022679"/>
    </source>
</evidence>
<dbReference type="Pfam" id="PF08284">
    <property type="entry name" value="RVP_2"/>
    <property type="match status" value="1"/>
</dbReference>
<dbReference type="InterPro" id="IPR036397">
    <property type="entry name" value="RNaseH_sf"/>
</dbReference>
<feature type="compositionally biased region" description="Basic and acidic residues" evidence="19">
    <location>
        <begin position="749"/>
        <end position="763"/>
    </location>
</feature>
<dbReference type="PROSITE" id="PS50994">
    <property type="entry name" value="INTEGRASE"/>
    <property type="match status" value="1"/>
</dbReference>
<feature type="compositionally biased region" description="Low complexity" evidence="19">
    <location>
        <begin position="29"/>
        <end position="58"/>
    </location>
</feature>
<evidence type="ECO:0000313" key="22">
    <source>
        <dbReference type="EMBL" id="GJT54002.1"/>
    </source>
</evidence>
<keyword evidence="5" id="KW-0479">Metal-binding</keyword>
<keyword evidence="1" id="KW-0645">Protease</keyword>
<protein>
    <submittedName>
        <fullName evidence="22">Reverse transcriptase domain-containing protein</fullName>
    </submittedName>
</protein>
<evidence type="ECO:0000256" key="17">
    <source>
        <dbReference type="PROSITE-ProRule" id="PRU00047"/>
    </source>
</evidence>
<dbReference type="PANTHER" id="PTHR37984:SF5">
    <property type="entry name" value="PROTEIN NYNRIN-LIKE"/>
    <property type="match status" value="1"/>
</dbReference>
<evidence type="ECO:0000259" key="21">
    <source>
        <dbReference type="PROSITE" id="PS50994"/>
    </source>
</evidence>
<dbReference type="EMBL" id="BQNB010016636">
    <property type="protein sequence ID" value="GJT54002.1"/>
    <property type="molecule type" value="Genomic_DNA"/>
</dbReference>
<evidence type="ECO:0000256" key="9">
    <source>
        <dbReference type="ARBA" id="ARBA00022842"/>
    </source>
</evidence>
<dbReference type="InterPro" id="IPR005162">
    <property type="entry name" value="Retrotrans_gag_dom"/>
</dbReference>
<keyword evidence="10" id="KW-0694">RNA-binding</keyword>
<feature type="compositionally biased region" description="Acidic residues" evidence="19">
    <location>
        <begin position="104"/>
        <end position="113"/>
    </location>
</feature>
<dbReference type="PANTHER" id="PTHR37984">
    <property type="entry name" value="PROTEIN CBG26694"/>
    <property type="match status" value="1"/>
</dbReference>
<evidence type="ECO:0000256" key="14">
    <source>
        <dbReference type="ARBA" id="ARBA00023125"/>
    </source>
</evidence>
<keyword evidence="16" id="KW-0511">Multifunctional enzyme</keyword>
<feature type="region of interest" description="Disordered" evidence="19">
    <location>
        <begin position="861"/>
        <end position="906"/>
    </location>
</feature>
<keyword evidence="6" id="KW-0064">Aspartyl protease</keyword>
<keyword evidence="3" id="KW-0548">Nucleotidyltransferase</keyword>
<feature type="compositionally biased region" description="Low complexity" evidence="19">
    <location>
        <begin position="114"/>
        <end position="127"/>
    </location>
</feature>
<evidence type="ECO:0000256" key="4">
    <source>
        <dbReference type="ARBA" id="ARBA00022722"/>
    </source>
</evidence>
<dbReference type="Gene3D" id="1.10.340.70">
    <property type="match status" value="1"/>
</dbReference>
<dbReference type="InterPro" id="IPR041588">
    <property type="entry name" value="Integrase_H2C2"/>
</dbReference>
<dbReference type="Proteomes" id="UP001151760">
    <property type="component" value="Unassembled WGS sequence"/>
</dbReference>
<evidence type="ECO:0000256" key="1">
    <source>
        <dbReference type="ARBA" id="ARBA00022670"/>
    </source>
</evidence>
<dbReference type="InterPro" id="IPR012337">
    <property type="entry name" value="RNaseH-like_sf"/>
</dbReference>
<evidence type="ECO:0000256" key="5">
    <source>
        <dbReference type="ARBA" id="ARBA00022723"/>
    </source>
</evidence>
<feature type="region of interest" description="Disordered" evidence="19">
    <location>
        <begin position="748"/>
        <end position="777"/>
    </location>
</feature>
<feature type="compositionally biased region" description="Low complexity" evidence="19">
    <location>
        <begin position="68"/>
        <end position="78"/>
    </location>
</feature>
<evidence type="ECO:0000259" key="20">
    <source>
        <dbReference type="PROSITE" id="PS50158"/>
    </source>
</evidence>
<name>A0ABQ5EST8_9ASTR</name>
<keyword evidence="11" id="KW-0229">DNA integration</keyword>
<dbReference type="Gene3D" id="4.10.60.10">
    <property type="entry name" value="Zinc finger, CCHC-type"/>
    <property type="match status" value="1"/>
</dbReference>
<dbReference type="CDD" id="cd00303">
    <property type="entry name" value="retropepsin_like"/>
    <property type="match status" value="1"/>
</dbReference>
<dbReference type="InterPro" id="IPR036875">
    <property type="entry name" value="Znf_CCHC_sf"/>
</dbReference>
<evidence type="ECO:0000256" key="15">
    <source>
        <dbReference type="ARBA" id="ARBA00023172"/>
    </source>
</evidence>
<feature type="coiled-coil region" evidence="18">
    <location>
        <begin position="385"/>
        <end position="440"/>
    </location>
</feature>
<dbReference type="Pfam" id="PF00098">
    <property type="entry name" value="zf-CCHC"/>
    <property type="match status" value="1"/>
</dbReference>
<evidence type="ECO:0000256" key="11">
    <source>
        <dbReference type="ARBA" id="ARBA00022908"/>
    </source>
</evidence>
<keyword evidence="2" id="KW-0808">Transferase</keyword>
<feature type="domain" description="CCHC-type" evidence="20">
    <location>
        <begin position="814"/>
        <end position="829"/>
    </location>
</feature>
<dbReference type="InterPro" id="IPR056924">
    <property type="entry name" value="SH3_Tf2-1"/>
</dbReference>
<feature type="compositionally biased region" description="Gly residues" evidence="19">
    <location>
        <begin position="529"/>
        <end position="550"/>
    </location>
</feature>
<evidence type="ECO:0000256" key="3">
    <source>
        <dbReference type="ARBA" id="ARBA00022695"/>
    </source>
</evidence>
<evidence type="ECO:0000256" key="13">
    <source>
        <dbReference type="ARBA" id="ARBA00022932"/>
    </source>
</evidence>
<dbReference type="GO" id="GO:0003964">
    <property type="term" value="F:RNA-directed DNA polymerase activity"/>
    <property type="evidence" value="ECO:0007669"/>
    <property type="project" value="UniProtKB-KW"/>
</dbReference>
<feature type="domain" description="Integrase catalytic" evidence="21">
    <location>
        <begin position="1433"/>
        <end position="1596"/>
    </location>
</feature>
<dbReference type="Gene3D" id="2.40.70.10">
    <property type="entry name" value="Acid Proteases"/>
    <property type="match status" value="1"/>
</dbReference>
<evidence type="ECO:0000256" key="12">
    <source>
        <dbReference type="ARBA" id="ARBA00022918"/>
    </source>
</evidence>
<dbReference type="InterPro" id="IPR001969">
    <property type="entry name" value="Aspartic_peptidase_AS"/>
</dbReference>
<dbReference type="SMART" id="SM00343">
    <property type="entry name" value="ZnF_C2HC"/>
    <property type="match status" value="2"/>
</dbReference>
<gene>
    <name evidence="22" type="ORF">Tco_0989056</name>
</gene>
<feature type="compositionally biased region" description="Basic and acidic residues" evidence="19">
    <location>
        <begin position="203"/>
        <end position="224"/>
    </location>
</feature>
<feature type="compositionally biased region" description="Polar residues" evidence="19">
    <location>
        <begin position="866"/>
        <end position="896"/>
    </location>
</feature>
<keyword evidence="7" id="KW-0255">Endonuclease</keyword>
<reference evidence="22" key="1">
    <citation type="journal article" date="2022" name="Int. J. Mol. Sci.">
        <title>Draft Genome of Tanacetum Coccineum: Genomic Comparison of Closely Related Tanacetum-Family Plants.</title>
        <authorList>
            <person name="Yamashiro T."/>
            <person name="Shiraishi A."/>
            <person name="Nakayama K."/>
            <person name="Satake H."/>
        </authorList>
    </citation>
    <scope>NUCLEOTIDE SEQUENCE</scope>
</reference>
<evidence type="ECO:0000256" key="18">
    <source>
        <dbReference type="SAM" id="Coils"/>
    </source>
</evidence>
<dbReference type="SUPFAM" id="SSF50630">
    <property type="entry name" value="Acid proteases"/>
    <property type="match status" value="1"/>
</dbReference>
<feature type="region of interest" description="Disordered" evidence="19">
    <location>
        <begin position="1"/>
        <end position="20"/>
    </location>
</feature>
<dbReference type="InterPro" id="IPR050951">
    <property type="entry name" value="Retrovirus_Pol_polyprotein"/>
</dbReference>
<dbReference type="SUPFAM" id="SSF56672">
    <property type="entry name" value="DNA/RNA polymerases"/>
    <property type="match status" value="1"/>
</dbReference>
<dbReference type="InterPro" id="IPR021109">
    <property type="entry name" value="Peptidase_aspartic_dom_sf"/>
</dbReference>
<dbReference type="SUPFAM" id="SSF53098">
    <property type="entry name" value="Ribonuclease H-like"/>
    <property type="match status" value="1"/>
</dbReference>
<keyword evidence="18" id="KW-0175">Coiled coil</keyword>
<keyword evidence="12 22" id="KW-0695">RNA-directed DNA polymerase</keyword>
<sequence length="1755" mass="197566">MAISVISISSDSSEDSVGTPAGRVILFGTIPTTIPDTTPVITPPATQTDTPVIPTETPTIPPSPDYTPASPDYSPASDSESDPSEDPSSDHIPPLPATSPFLSSDDDPTDSDTPDTPSSPTHDTPFTEITASTQRSPIIPRRRVMLLASGQPIPYGRPYRYHLNGPVHMMTARKRVGPLPTHRLAVRHSTDHSSSDSSSEASSDFHSDASSDPSSRHPLSDHYSPDLPSTSAGPSRKRRRSPMTSVPALSPISGALSPVRADLIPSPKRVRDSGYSTDVEAEIDECFAYADALRDRGIDARVVVETIDRDETETGVRGPVEVRVERVTHPVMPEDIPEPAQEGAVEVTYETLGDLVQRFHDHTQAIPDHRIQAIEGVQREQGHRIVGVESAVIALTERLAELERDNMRLRGTASVESQRVDRLQRGMSRMQRELRQIRRLRFYDRVRVGRLEACARKHMGYLISHYLEISSSVMLICCRKMPSTRSGASMTREEFEEMVTRRVAEEMEAREAARTLEPLNENVDELEGENGGNGNGGNRGNGNGGNGGNRNGNHGMNYGGFMPVARECTFQDFLKCKPHNFSGTEGVVGLTRWFEKMETVFNISNCPSKYQVKYATCTLQDSALTWWNSHKRTIGVEAAYAMNWVELMKLMTEVYCPRNEIQKMETELWNLAVKGNDLTAYTQRFQELILLCTRMVPDEEDRVERFIGGLPDNIQGNVIAANPARLQDAIRIANQLMDKKVQGYAARSAENKRRMESNLRDNRGQQPPFKRQNTSGQNVARAYTAGNNERKGYAGPLPYCNKCRMHHEGLCTMRCGNCKRVGHQTRDCRAAIAPNTQRAPVGNQQGIICYECGRPGHFRKDCPKMRNQNRGNQTRNKNGNKTGNQTRNQTGGNETTARAYAIGGGGTNPDSNVVTGTFLLNNCYASMLFDSGADRSFVSTTFSALLDVTPTTLDTSYAVELADGRISETNIVLRGCTLGLLGHPFDIDLMPVELGSFDVIIGMDWLAKYHALIVCDEKVVRIPYGNEVLIIRGDSCDGGSKLNIISCTKTQKYIEKGCQVYLAQVTAVQYKKEYEGHLKLILKLLKEQELYAKFSKCEFWLSKVQFFGHVIDSEDIHVDPAKIEAIKDWASPKTPTEIHQFLGLAGYYRRFIEGFSKIARPMTKLTQKSVKFDWGEKAEVAFQLLKQKLCSAPILALQKGSENFVVYCDASHKGLGAVLMQKEKVVAYASRQLKVHEKNYTTHDLKLGAVHILDQKELNMRQRHWLELLSDYDCEIRYHPRKANVVADALSRKEISKPLRVQALVMTIGLNLPKQILSAQSEARKEENRKEENFINEDLQGMINKLEPRADGTLCLNNRSWIPCLGDLRALIMHESHKSKYSIHPGSDKMYQDLKKLYWWPNMKAKIAKYVSKCLTCAKVKIEYQKPSGLLVQPEIPQWKWENITMDFVTKLPNTAAWQDTIWVIVDRLTKSAHFLPMREDDTLEKLTRLYLKEVVSRHGVPVSIISDRDGKFTSYFLKSLHKALGTRLDMSTAYHPETDGQSERTNQTLEDMLRACVLDFRKGWDKHLPLVEFSYNNIYHTSIKAAPFEALYGRRCRSSICWAEVEDSQLTGPEIIHETTEKIVQIKSRIQAARDRQKSYADVKRKPLEFQVGDKVMLKVSPWKGVIRFGKRGKLNPRYIGPFKIIAKVGTVAYRLELPEKLSRVHSTFHVSKLKKCMADEPLAIPLEEIQVDDKLNFIEEPIEIMDREVKRLK</sequence>
<dbReference type="InterPro" id="IPR001584">
    <property type="entry name" value="Integrase_cat-core"/>
</dbReference>
<feature type="region of interest" description="Disordered" evidence="19">
    <location>
        <begin position="519"/>
        <end position="551"/>
    </location>
</feature>
<feature type="region of interest" description="Disordered" evidence="19">
    <location>
        <begin position="186"/>
        <end position="252"/>
    </location>
</feature>
<evidence type="ECO:0000256" key="19">
    <source>
        <dbReference type="SAM" id="MobiDB-lite"/>
    </source>
</evidence>
<organism evidence="22 23">
    <name type="scientific">Tanacetum coccineum</name>
    <dbReference type="NCBI Taxonomy" id="301880"/>
    <lineage>
        <taxon>Eukaryota</taxon>
        <taxon>Viridiplantae</taxon>
        <taxon>Streptophyta</taxon>
        <taxon>Embryophyta</taxon>
        <taxon>Tracheophyta</taxon>
        <taxon>Spermatophyta</taxon>
        <taxon>Magnoliopsida</taxon>
        <taxon>eudicotyledons</taxon>
        <taxon>Gunneridae</taxon>
        <taxon>Pentapetalae</taxon>
        <taxon>asterids</taxon>
        <taxon>campanulids</taxon>
        <taxon>Asterales</taxon>
        <taxon>Asteraceae</taxon>
        <taxon>Asteroideae</taxon>
        <taxon>Anthemideae</taxon>
        <taxon>Anthemidinae</taxon>
        <taxon>Tanacetum</taxon>
    </lineage>
</organism>
<dbReference type="Pfam" id="PF03732">
    <property type="entry name" value="Retrotrans_gag"/>
    <property type="match status" value="1"/>
</dbReference>
<keyword evidence="4" id="KW-0540">Nuclease</keyword>
<keyword evidence="17" id="KW-0863">Zinc-finger</keyword>
<keyword evidence="8" id="KW-0378">Hydrolase</keyword>
<feature type="region of interest" description="Disordered" evidence="19">
    <location>
        <begin position="29"/>
        <end position="137"/>
    </location>
</feature>
<keyword evidence="17" id="KW-0862">Zinc</keyword>
<keyword evidence="13" id="KW-0239">DNA-directed DNA polymerase</keyword>
<dbReference type="Pfam" id="PF17919">
    <property type="entry name" value="RT_RNaseH_2"/>
    <property type="match status" value="1"/>
</dbReference>
<accession>A0ABQ5EST8</accession>
<comment type="caution">
    <text evidence="22">The sequence shown here is derived from an EMBL/GenBank/DDBJ whole genome shotgun (WGS) entry which is preliminary data.</text>
</comment>
<dbReference type="InterPro" id="IPR001878">
    <property type="entry name" value="Znf_CCHC"/>
</dbReference>
<dbReference type="Pfam" id="PF17921">
    <property type="entry name" value="Integrase_H2C2"/>
    <property type="match status" value="1"/>
</dbReference>
<dbReference type="InterPro" id="IPR043128">
    <property type="entry name" value="Rev_trsase/Diguanyl_cyclase"/>
</dbReference>
<evidence type="ECO:0000256" key="6">
    <source>
        <dbReference type="ARBA" id="ARBA00022750"/>
    </source>
</evidence>
<dbReference type="PROSITE" id="PS00141">
    <property type="entry name" value="ASP_PROTEASE"/>
    <property type="match status" value="1"/>
</dbReference>
<dbReference type="SUPFAM" id="SSF57756">
    <property type="entry name" value="Retrovirus zinc finger-like domains"/>
    <property type="match status" value="1"/>
</dbReference>
<dbReference type="Gene3D" id="3.30.70.270">
    <property type="match status" value="2"/>
</dbReference>
<dbReference type="CDD" id="cd09274">
    <property type="entry name" value="RNase_HI_RT_Ty3"/>
    <property type="match status" value="1"/>
</dbReference>
<reference evidence="22" key="2">
    <citation type="submission" date="2022-01" db="EMBL/GenBank/DDBJ databases">
        <authorList>
            <person name="Yamashiro T."/>
            <person name="Shiraishi A."/>
            <person name="Satake H."/>
            <person name="Nakayama K."/>
        </authorList>
    </citation>
    <scope>NUCLEOTIDE SEQUENCE</scope>
</reference>
<keyword evidence="23" id="KW-1185">Reference proteome</keyword>